<reference evidence="2" key="1">
    <citation type="journal article" date="2020" name="Stud. Mycol.">
        <title>101 Dothideomycetes genomes: a test case for predicting lifestyles and emergence of pathogens.</title>
        <authorList>
            <person name="Haridas S."/>
            <person name="Albert R."/>
            <person name="Binder M."/>
            <person name="Bloem J."/>
            <person name="Labutti K."/>
            <person name="Salamov A."/>
            <person name="Andreopoulos B."/>
            <person name="Baker S."/>
            <person name="Barry K."/>
            <person name="Bills G."/>
            <person name="Bluhm B."/>
            <person name="Cannon C."/>
            <person name="Castanera R."/>
            <person name="Culley D."/>
            <person name="Daum C."/>
            <person name="Ezra D."/>
            <person name="Gonzalez J."/>
            <person name="Henrissat B."/>
            <person name="Kuo A."/>
            <person name="Liang C."/>
            <person name="Lipzen A."/>
            <person name="Lutzoni F."/>
            <person name="Magnuson J."/>
            <person name="Mondo S."/>
            <person name="Nolan M."/>
            <person name="Ohm R."/>
            <person name="Pangilinan J."/>
            <person name="Park H.-J."/>
            <person name="Ramirez L."/>
            <person name="Alfaro M."/>
            <person name="Sun H."/>
            <person name="Tritt A."/>
            <person name="Yoshinaga Y."/>
            <person name="Zwiers L.-H."/>
            <person name="Turgeon B."/>
            <person name="Goodwin S."/>
            <person name="Spatafora J."/>
            <person name="Crous P."/>
            <person name="Grigoriev I."/>
        </authorList>
    </citation>
    <scope>NUCLEOTIDE SEQUENCE</scope>
    <source>
        <strain evidence="2">CBS 627.86</strain>
    </source>
</reference>
<organism evidence="2 3">
    <name type="scientific">Lophiotrema nucula</name>
    <dbReference type="NCBI Taxonomy" id="690887"/>
    <lineage>
        <taxon>Eukaryota</taxon>
        <taxon>Fungi</taxon>
        <taxon>Dikarya</taxon>
        <taxon>Ascomycota</taxon>
        <taxon>Pezizomycotina</taxon>
        <taxon>Dothideomycetes</taxon>
        <taxon>Pleosporomycetidae</taxon>
        <taxon>Pleosporales</taxon>
        <taxon>Lophiotremataceae</taxon>
        <taxon>Lophiotrema</taxon>
    </lineage>
</organism>
<protein>
    <submittedName>
        <fullName evidence="2">Uncharacterized protein</fullName>
    </submittedName>
</protein>
<keyword evidence="1" id="KW-1133">Transmembrane helix</keyword>
<dbReference type="AlphaFoldDB" id="A0A6A5ZFA1"/>
<evidence type="ECO:0000256" key="1">
    <source>
        <dbReference type="SAM" id="Phobius"/>
    </source>
</evidence>
<name>A0A6A5ZFA1_9PLEO</name>
<feature type="transmembrane region" description="Helical" evidence="1">
    <location>
        <begin position="347"/>
        <end position="370"/>
    </location>
</feature>
<proteinExistence type="predicted"/>
<gene>
    <name evidence="2" type="ORF">BDV96DRAFT_644830</name>
</gene>
<accession>A0A6A5ZFA1</accession>
<dbReference type="Proteomes" id="UP000799770">
    <property type="component" value="Unassembled WGS sequence"/>
</dbReference>
<keyword evidence="1" id="KW-0472">Membrane</keyword>
<sequence>MSLPPPPAEQPTLAVSTSIAHFTGPNPSELHELVAIPQSSTVPSSLIPPLAQTQTEQHSLSSGKPYLRWRWLSIVTVVVCILAIFGIPAIFYAESFRRAFVEANVIARQNTELTNISLAFTEWNVCVKKQVETLPRCREADRRILDILNPAPALAKRSSPRKLESSSIYSHYRSYSSGTIDVAWVASRLLDVLAIVSTGRTWSTLTAESSTRDMDTVPIKFAETQTENSTSLHITKATSLLCALFIDRSPAASIPYRRLVALLATIVNGRRSQHNHAFAYTRPLTNTLVMALPSYTINAVYFEGHERTTMMFYSALFYNPVWFRYFTSVFNSEAKDMPTGFRARTSWAILEGVPLLPVSFFLMFEFLPLLEYLHRKSLKPHHQPLIRRPLLSALRFKFQVQRSGLDKVFFCGNVALGVWILYNAWSTWLMMGAFFYFVFWDPKILRRDGNGLLVQVLSLVSILTAFLNQVFSE</sequence>
<evidence type="ECO:0000313" key="2">
    <source>
        <dbReference type="EMBL" id="KAF2117407.1"/>
    </source>
</evidence>
<evidence type="ECO:0000313" key="3">
    <source>
        <dbReference type="Proteomes" id="UP000799770"/>
    </source>
</evidence>
<feature type="transmembrane region" description="Helical" evidence="1">
    <location>
        <begin position="452"/>
        <end position="471"/>
    </location>
</feature>
<keyword evidence="3" id="KW-1185">Reference proteome</keyword>
<feature type="transmembrane region" description="Helical" evidence="1">
    <location>
        <begin position="71"/>
        <end position="93"/>
    </location>
</feature>
<keyword evidence="1" id="KW-0812">Transmembrane</keyword>
<feature type="transmembrane region" description="Helical" evidence="1">
    <location>
        <begin position="419"/>
        <end position="440"/>
    </location>
</feature>
<dbReference type="EMBL" id="ML977319">
    <property type="protein sequence ID" value="KAF2117407.1"/>
    <property type="molecule type" value="Genomic_DNA"/>
</dbReference>